<protein>
    <submittedName>
        <fullName evidence="3">Sulfatase-like hydrolase/transferase</fullName>
    </submittedName>
</protein>
<feature type="transmembrane region" description="Helical" evidence="1">
    <location>
        <begin position="39"/>
        <end position="55"/>
    </location>
</feature>
<proteinExistence type="predicted"/>
<dbReference type="Proteomes" id="UP001595776">
    <property type="component" value="Unassembled WGS sequence"/>
</dbReference>
<dbReference type="PANTHER" id="PTHR43751">
    <property type="entry name" value="SULFATASE"/>
    <property type="match status" value="1"/>
</dbReference>
<feature type="transmembrane region" description="Helical" evidence="1">
    <location>
        <begin position="138"/>
        <end position="160"/>
    </location>
</feature>
<dbReference type="InterPro" id="IPR052701">
    <property type="entry name" value="GAG_Ulvan_Degrading_Sulfatases"/>
</dbReference>
<feature type="domain" description="Sulfatase N-terminal" evidence="2">
    <location>
        <begin position="223"/>
        <end position="450"/>
    </location>
</feature>
<keyword evidence="1" id="KW-0472">Membrane</keyword>
<dbReference type="InterPro" id="IPR000917">
    <property type="entry name" value="Sulfatase_N"/>
</dbReference>
<organism evidence="3 4">
    <name type="scientific">Kordiimonas lipolytica</name>
    <dbReference type="NCBI Taxonomy" id="1662421"/>
    <lineage>
        <taxon>Bacteria</taxon>
        <taxon>Pseudomonadati</taxon>
        <taxon>Pseudomonadota</taxon>
        <taxon>Alphaproteobacteria</taxon>
        <taxon>Kordiimonadales</taxon>
        <taxon>Kordiimonadaceae</taxon>
        <taxon>Kordiimonas</taxon>
    </lineage>
</organism>
<keyword evidence="1" id="KW-0812">Transmembrane</keyword>
<sequence length="546" mass="60634">MHEAKLAANRFEAVTIFLLLAISLWPAMSFKAAVLVPMAHGLFLFGIFLLIRHYLARVRPLVAHLFFTACVSVLAIEIVVHHFTSLHLNRFVLSLAFQPQAKEQIGLSNTLFYLLAFVAGLAYLTARLMRWHVQLSVRVVWTVTFVALALSQGLYGFLLYQRDAGLLNSQRHLVFFTGLHHYYAEKIFTPIFGPRPPNPFAQAYDGTARPRAVSDTWEVTSPRNLLLIVIDSMRAMDMKADPTVAPNLLQLGQKGYLSLDHSSVANCTHFGMHTLFSGDLATTFRQARHSGKAQGIFAALSGAGYRLSSAEAQSLDWYDLAATYLPGTARDIAPEGTNAARDDFVSRSTVARLQGDTSIPWAHLAYFSGPHFSYDENKNITTEVYREMIRKTDQRIARMVQGLAASGLLRDTLVIITSDHGEEVFENDTVGHGSTLNDAQTKVPLLVLGATMPTGWIRSHRDILPFVRAELGAAPLRAFPNQLEVLTGCDYEFPKSFAVIDEDGRVDFRLQDGLLAPAPSPGSRQPSDDQIRRAGLRLIRLLNENK</sequence>
<comment type="caution">
    <text evidence="3">The sequence shown here is derived from an EMBL/GenBank/DDBJ whole genome shotgun (WGS) entry which is preliminary data.</text>
</comment>
<dbReference type="PANTHER" id="PTHR43751:SF3">
    <property type="entry name" value="SULFATASE N-TERMINAL DOMAIN-CONTAINING PROTEIN"/>
    <property type="match status" value="1"/>
</dbReference>
<keyword evidence="4" id="KW-1185">Reference proteome</keyword>
<evidence type="ECO:0000313" key="3">
    <source>
        <dbReference type="EMBL" id="MFC4347392.1"/>
    </source>
</evidence>
<evidence type="ECO:0000313" key="4">
    <source>
        <dbReference type="Proteomes" id="UP001595776"/>
    </source>
</evidence>
<feature type="transmembrane region" description="Helical" evidence="1">
    <location>
        <begin position="62"/>
        <end position="84"/>
    </location>
</feature>
<accession>A0ABV8U859</accession>
<dbReference type="RefSeq" id="WP_068152911.1">
    <property type="nucleotide sequence ID" value="NZ_JBHSCR010000003.1"/>
</dbReference>
<keyword evidence="1" id="KW-1133">Transmembrane helix</keyword>
<dbReference type="InterPro" id="IPR017850">
    <property type="entry name" value="Alkaline_phosphatase_core_sf"/>
</dbReference>
<feature type="transmembrane region" description="Helical" evidence="1">
    <location>
        <begin position="104"/>
        <end position="126"/>
    </location>
</feature>
<dbReference type="Pfam" id="PF00884">
    <property type="entry name" value="Sulfatase"/>
    <property type="match status" value="1"/>
</dbReference>
<reference evidence="4" key="1">
    <citation type="journal article" date="2019" name="Int. J. Syst. Evol. Microbiol.">
        <title>The Global Catalogue of Microorganisms (GCM) 10K type strain sequencing project: providing services to taxonomists for standard genome sequencing and annotation.</title>
        <authorList>
            <consortium name="The Broad Institute Genomics Platform"/>
            <consortium name="The Broad Institute Genome Sequencing Center for Infectious Disease"/>
            <person name="Wu L."/>
            <person name="Ma J."/>
        </authorList>
    </citation>
    <scope>NUCLEOTIDE SEQUENCE [LARGE SCALE GENOMIC DNA]</scope>
    <source>
        <strain evidence="4">CGMCC 1.15304</strain>
    </source>
</reference>
<evidence type="ECO:0000259" key="2">
    <source>
        <dbReference type="Pfam" id="PF00884"/>
    </source>
</evidence>
<gene>
    <name evidence="3" type="ORF">ACFO5Q_06000</name>
</gene>
<name>A0ABV8U859_9PROT</name>
<dbReference type="EMBL" id="JBHSCR010000003">
    <property type="protein sequence ID" value="MFC4347392.1"/>
    <property type="molecule type" value="Genomic_DNA"/>
</dbReference>
<dbReference type="SUPFAM" id="SSF53649">
    <property type="entry name" value="Alkaline phosphatase-like"/>
    <property type="match status" value="1"/>
</dbReference>
<evidence type="ECO:0000256" key="1">
    <source>
        <dbReference type="SAM" id="Phobius"/>
    </source>
</evidence>
<dbReference type="Gene3D" id="3.40.720.10">
    <property type="entry name" value="Alkaline Phosphatase, subunit A"/>
    <property type="match status" value="1"/>
</dbReference>